<name>A0ABR4B1L9_9LECA</name>
<comment type="subcellular location">
    <subcellularLocation>
        <location evidence="1">Nucleus</location>
    </subcellularLocation>
</comment>
<protein>
    <recommendedName>
        <fullName evidence="10">Mediator of RNA polymerase II transcription subunit 22</fullName>
    </recommendedName>
</protein>
<dbReference type="EMBL" id="JBHFEH010000032">
    <property type="protein sequence ID" value="KAL2051800.1"/>
    <property type="molecule type" value="Genomic_DNA"/>
</dbReference>
<dbReference type="PANTHER" id="PTHR12434:SF6">
    <property type="entry name" value="MEDIATOR OF RNA POLYMERASE II TRANSCRIPTION SUBUNIT 22"/>
    <property type="match status" value="1"/>
</dbReference>
<evidence type="ECO:0008006" key="10">
    <source>
        <dbReference type="Google" id="ProtNLM"/>
    </source>
</evidence>
<accession>A0ABR4B1L9</accession>
<dbReference type="Proteomes" id="UP001590951">
    <property type="component" value="Unassembled WGS sequence"/>
</dbReference>
<comment type="caution">
    <text evidence="8">The sequence shown here is derived from an EMBL/GenBank/DDBJ whole genome shotgun (WGS) entry which is preliminary data.</text>
</comment>
<evidence type="ECO:0000256" key="3">
    <source>
        <dbReference type="ARBA" id="ARBA00023015"/>
    </source>
</evidence>
<sequence>MDPNQRTPNALLDHAFNRKSGHRHSATPPPLRKHRRLPPGEGQDRNAAAVGVYQMEVESAALVRAAEDILSLTRVLKESWLFGKLQTVGTSDAEKRAEEAAAKVAEALARLQAKDRAGTINSEGQAMELDGNGEGL</sequence>
<reference evidence="8 9" key="1">
    <citation type="submission" date="2024-09" db="EMBL/GenBank/DDBJ databases">
        <title>Rethinking Asexuality: The Enigmatic Case of Functional Sexual Genes in Lepraria (Stereocaulaceae).</title>
        <authorList>
            <person name="Doellman M."/>
            <person name="Sun Y."/>
            <person name="Barcenas-Pena A."/>
            <person name="Lumbsch H.T."/>
            <person name="Grewe F."/>
        </authorList>
    </citation>
    <scope>NUCLEOTIDE SEQUENCE [LARGE SCALE GENOMIC DNA]</scope>
    <source>
        <strain evidence="8 9">Grewe 0041</strain>
    </source>
</reference>
<dbReference type="InterPro" id="IPR009332">
    <property type="entry name" value="Med22"/>
</dbReference>
<keyword evidence="3" id="KW-0805">Transcription regulation</keyword>
<evidence type="ECO:0000313" key="9">
    <source>
        <dbReference type="Proteomes" id="UP001590951"/>
    </source>
</evidence>
<feature type="region of interest" description="Disordered" evidence="7">
    <location>
        <begin position="1"/>
        <end position="45"/>
    </location>
</feature>
<evidence type="ECO:0000256" key="7">
    <source>
        <dbReference type="SAM" id="MobiDB-lite"/>
    </source>
</evidence>
<evidence type="ECO:0000313" key="8">
    <source>
        <dbReference type="EMBL" id="KAL2051800.1"/>
    </source>
</evidence>
<keyword evidence="5" id="KW-0539">Nucleus</keyword>
<evidence type="ECO:0000256" key="5">
    <source>
        <dbReference type="ARBA" id="ARBA00023242"/>
    </source>
</evidence>
<comment type="similarity">
    <text evidence="2">Belongs to the Mediator complex subunit 22 family.</text>
</comment>
<dbReference type="Gene3D" id="6.10.280.160">
    <property type="entry name" value="Mediator of RNA polymerase II transcription subunit 22"/>
    <property type="match status" value="1"/>
</dbReference>
<gene>
    <name evidence="8" type="ORF">ABVK25_007956</name>
</gene>
<evidence type="ECO:0000256" key="2">
    <source>
        <dbReference type="ARBA" id="ARBA00005942"/>
    </source>
</evidence>
<dbReference type="PANTHER" id="PTHR12434">
    <property type="entry name" value="MEDIATOR OF RNA POLYMERASE II TRANSCRIPTION SUBUNIT 22"/>
    <property type="match status" value="1"/>
</dbReference>
<proteinExistence type="inferred from homology"/>
<evidence type="ECO:0000256" key="4">
    <source>
        <dbReference type="ARBA" id="ARBA00023163"/>
    </source>
</evidence>
<feature type="compositionally biased region" description="Basic residues" evidence="7">
    <location>
        <begin position="17"/>
        <end position="37"/>
    </location>
</feature>
<organism evidence="8 9">
    <name type="scientific">Lepraria finkii</name>
    <dbReference type="NCBI Taxonomy" id="1340010"/>
    <lineage>
        <taxon>Eukaryota</taxon>
        <taxon>Fungi</taxon>
        <taxon>Dikarya</taxon>
        <taxon>Ascomycota</taxon>
        <taxon>Pezizomycotina</taxon>
        <taxon>Lecanoromycetes</taxon>
        <taxon>OSLEUM clade</taxon>
        <taxon>Lecanoromycetidae</taxon>
        <taxon>Lecanorales</taxon>
        <taxon>Lecanorineae</taxon>
        <taxon>Stereocaulaceae</taxon>
        <taxon>Lepraria</taxon>
    </lineage>
</organism>
<evidence type="ECO:0000256" key="6">
    <source>
        <dbReference type="SAM" id="Coils"/>
    </source>
</evidence>
<keyword evidence="4" id="KW-0804">Transcription</keyword>
<evidence type="ECO:0000256" key="1">
    <source>
        <dbReference type="ARBA" id="ARBA00004123"/>
    </source>
</evidence>
<dbReference type="Pfam" id="PF06179">
    <property type="entry name" value="Med22"/>
    <property type="match status" value="1"/>
</dbReference>
<keyword evidence="9" id="KW-1185">Reference proteome</keyword>
<feature type="coiled-coil region" evidence="6">
    <location>
        <begin position="90"/>
        <end position="117"/>
    </location>
</feature>
<keyword evidence="6" id="KW-0175">Coiled coil</keyword>